<organism evidence="3 4">
    <name type="scientific">Gordonia hirsuta DSM 44140 = NBRC 16056</name>
    <dbReference type="NCBI Taxonomy" id="1121927"/>
    <lineage>
        <taxon>Bacteria</taxon>
        <taxon>Bacillati</taxon>
        <taxon>Actinomycetota</taxon>
        <taxon>Actinomycetes</taxon>
        <taxon>Mycobacteriales</taxon>
        <taxon>Gordoniaceae</taxon>
        <taxon>Gordonia</taxon>
    </lineage>
</organism>
<evidence type="ECO:0000313" key="3">
    <source>
        <dbReference type="EMBL" id="GAC58906.1"/>
    </source>
</evidence>
<evidence type="ECO:0000313" key="4">
    <source>
        <dbReference type="Proteomes" id="UP000053405"/>
    </source>
</evidence>
<dbReference type="RefSeq" id="WP_005943840.1">
    <property type="nucleotide sequence ID" value="NZ_ATVK01000068.1"/>
</dbReference>
<dbReference type="AlphaFoldDB" id="L7LDS6"/>
<dbReference type="OrthoDB" id="4477733at2"/>
<dbReference type="eggNOG" id="ENOG5031KT9">
    <property type="taxonomic scope" value="Bacteria"/>
</dbReference>
<dbReference type="STRING" id="1121927.GOHSU_58_00070"/>
<evidence type="ECO:0000256" key="2">
    <source>
        <dbReference type="SAM" id="Phobius"/>
    </source>
</evidence>
<dbReference type="Proteomes" id="UP000053405">
    <property type="component" value="Unassembled WGS sequence"/>
</dbReference>
<protein>
    <submittedName>
        <fullName evidence="3">Uncharacterized protein</fullName>
    </submittedName>
</protein>
<feature type="region of interest" description="Disordered" evidence="1">
    <location>
        <begin position="519"/>
        <end position="586"/>
    </location>
</feature>
<keyword evidence="2" id="KW-0472">Membrane</keyword>
<name>L7LDS6_9ACTN</name>
<feature type="transmembrane region" description="Helical" evidence="2">
    <location>
        <begin position="210"/>
        <end position="230"/>
    </location>
</feature>
<feature type="region of interest" description="Disordered" evidence="1">
    <location>
        <begin position="53"/>
        <end position="77"/>
    </location>
</feature>
<keyword evidence="2" id="KW-0812">Transmembrane</keyword>
<evidence type="ECO:0000256" key="1">
    <source>
        <dbReference type="SAM" id="MobiDB-lite"/>
    </source>
</evidence>
<feature type="compositionally biased region" description="Low complexity" evidence="1">
    <location>
        <begin position="573"/>
        <end position="586"/>
    </location>
</feature>
<keyword evidence="4" id="KW-1185">Reference proteome</keyword>
<dbReference type="EMBL" id="BANT01000058">
    <property type="protein sequence ID" value="GAC58906.1"/>
    <property type="molecule type" value="Genomic_DNA"/>
</dbReference>
<sequence length="586" mass="62100">MSKPTDLPRPNRSCSGPATRWGARITAIGLVGSLALNAGIPESSAELFRPAPATAAHPVAKPQKPRTTKPKAAETYQERQARIGKSTRSMIAPLSGNKDQETTCVSAEFTTLSVVYDSIIESLLPSLPPQLQAAARENQRAVQSWMKNVHVSTLAVSNHPNTRGTDQDDPQYRTALSQIVVDNLLKIRDGKQNEAIPVANITLSQAVESVWLYVFAGILAPAKFGIAMLPGLGSPFNPPAPAPLNALGSFVTYNTLLTIGFTFGQLGLQYLYQGTSSAILNQCVARVTDEQKELAGKPSETVTFDIPIHPLIQGAANQLALADSDTCRPIGDLTLARIVKRTAESAKSSAPSASVRRQIDAETSKTLRQMKATMVPHNLIPADPADLTSAESIASFAGNMIPYIGGAPLDIALGLGHNIAQGDDLGQLVSLHDLTVTKSLTALHYAYYFSVYLFTTVGGRLVDPIALIPGADPGVATINPIRMIGAVLGLPLTYGLVTFHHLVRTTCFVEDDVSGTGLGAELNKQDPQAHAEAVAKAKKQKGTAAKEGTAKSRSPKTPTTSSAQRQSAPKSGTARTTRTQTSRTAP</sequence>
<reference evidence="3 4" key="1">
    <citation type="submission" date="2012-12" db="EMBL/GenBank/DDBJ databases">
        <title>Whole genome shotgun sequence of Gordonia hirsuta NBRC 16056.</title>
        <authorList>
            <person name="Isaki-Nakamura S."/>
            <person name="Hosoyama A."/>
            <person name="Tsuchikane K."/>
            <person name="Katsumata H."/>
            <person name="Baba S."/>
            <person name="Yamazaki S."/>
            <person name="Fujita N."/>
        </authorList>
    </citation>
    <scope>NUCLEOTIDE SEQUENCE [LARGE SCALE GENOMIC DNA]</scope>
    <source>
        <strain evidence="3 4">NBRC 16056</strain>
    </source>
</reference>
<gene>
    <name evidence="3" type="ORF">GOHSU_58_00070</name>
</gene>
<accession>L7LDS6</accession>
<proteinExistence type="predicted"/>
<comment type="caution">
    <text evidence="3">The sequence shown here is derived from an EMBL/GenBank/DDBJ whole genome shotgun (WGS) entry which is preliminary data.</text>
</comment>
<keyword evidence="2" id="KW-1133">Transmembrane helix</keyword>
<feature type="compositionally biased region" description="Basic and acidic residues" evidence="1">
    <location>
        <begin position="523"/>
        <end position="535"/>
    </location>
</feature>
<feature type="transmembrane region" description="Helical" evidence="2">
    <location>
        <begin position="250"/>
        <end position="272"/>
    </location>
</feature>
<feature type="compositionally biased region" description="Low complexity" evidence="1">
    <location>
        <begin position="542"/>
        <end position="563"/>
    </location>
</feature>